<comment type="caution">
    <text evidence="1">The sequence shown here is derived from an EMBL/GenBank/DDBJ whole genome shotgun (WGS) entry which is preliminary data.</text>
</comment>
<evidence type="ECO:0000313" key="2">
    <source>
        <dbReference type="Proteomes" id="UP001194469"/>
    </source>
</evidence>
<sequence>MTNEELILQRLEAMEERIAFLHERAMGTKYFIEEVTPIGNHAFRLMVEELQDVHGHVHLDDIFELLRRGLRSVPNLNYCLDQLENLIDLWRTMHPAVAPTWPHIIEGLGKWEQDGVFAKLSALKGAGGKVLDANTPEGIEKMGDALAFMTVLLQKLADPNVQVFLARAVDMLGKLDLSQAKPVGMFGMVGALGSKEAKEGLGVAMEVLKALGALKGDGCCACGCAAHVPAKND</sequence>
<dbReference type="Proteomes" id="UP001194469">
    <property type="component" value="Unassembled WGS sequence"/>
</dbReference>
<dbReference type="EMBL" id="VRYY01000075">
    <property type="protein sequence ID" value="MBG3876106.1"/>
    <property type="molecule type" value="Genomic_DNA"/>
</dbReference>
<dbReference type="Pfam" id="PF07849">
    <property type="entry name" value="DUF1641"/>
    <property type="match status" value="1"/>
</dbReference>
<accession>A0ABS0J296</accession>
<proteinExistence type="predicted"/>
<protein>
    <submittedName>
        <fullName evidence="1">DUF1641 domain-containing protein</fullName>
    </submittedName>
</protein>
<dbReference type="RefSeq" id="WP_196608311.1">
    <property type="nucleotide sequence ID" value="NZ_VRYY01000075.1"/>
</dbReference>
<gene>
    <name evidence="1" type="ORF">FVW20_03455</name>
</gene>
<name>A0ABS0J296_9BACT</name>
<evidence type="ECO:0000313" key="1">
    <source>
        <dbReference type="EMBL" id="MBG3876106.1"/>
    </source>
</evidence>
<reference evidence="1 2" key="1">
    <citation type="submission" date="2019-08" db="EMBL/GenBank/DDBJ databases">
        <authorList>
            <person name="Luo N."/>
        </authorList>
    </citation>
    <scope>NUCLEOTIDE SEQUENCE [LARGE SCALE GENOMIC DNA]</scope>
    <source>
        <strain evidence="1 2">NCIMB 9442</strain>
    </source>
</reference>
<dbReference type="InterPro" id="IPR012440">
    <property type="entry name" value="DUF1641"/>
</dbReference>
<keyword evidence="2" id="KW-1185">Reference proteome</keyword>
<organism evidence="1 2">
    <name type="scientific">Nitratidesulfovibrio oxamicus</name>
    <dbReference type="NCBI Taxonomy" id="32016"/>
    <lineage>
        <taxon>Bacteria</taxon>
        <taxon>Pseudomonadati</taxon>
        <taxon>Thermodesulfobacteriota</taxon>
        <taxon>Desulfovibrionia</taxon>
        <taxon>Desulfovibrionales</taxon>
        <taxon>Desulfovibrionaceae</taxon>
        <taxon>Nitratidesulfovibrio</taxon>
    </lineage>
</organism>